<accession>A0A2T0WIC9</accession>
<dbReference type="Proteomes" id="UP000238392">
    <property type="component" value="Unassembled WGS sequence"/>
</dbReference>
<dbReference type="OrthoDB" id="7745775at2"/>
<name>A0A2T0WIC9_9RHOB</name>
<keyword evidence="1" id="KW-0472">Membrane</keyword>
<gene>
    <name evidence="2" type="ORF">CLV74_112112</name>
</gene>
<comment type="caution">
    <text evidence="2">The sequence shown here is derived from an EMBL/GenBank/DDBJ whole genome shotgun (WGS) entry which is preliminary data.</text>
</comment>
<evidence type="ECO:0008006" key="4">
    <source>
        <dbReference type="Google" id="ProtNLM"/>
    </source>
</evidence>
<feature type="transmembrane region" description="Helical" evidence="1">
    <location>
        <begin position="6"/>
        <end position="26"/>
    </location>
</feature>
<protein>
    <recommendedName>
        <fullName evidence="4">Flagellar protein FliO/FliZ</fullName>
    </recommendedName>
</protein>
<keyword evidence="1" id="KW-0812">Transmembrane</keyword>
<organism evidence="2 3">
    <name type="scientific">Donghicola tyrosinivorans</name>
    <dbReference type="NCBI Taxonomy" id="1652492"/>
    <lineage>
        <taxon>Bacteria</taxon>
        <taxon>Pseudomonadati</taxon>
        <taxon>Pseudomonadota</taxon>
        <taxon>Alphaproteobacteria</taxon>
        <taxon>Rhodobacterales</taxon>
        <taxon>Roseobacteraceae</taxon>
        <taxon>Donghicola</taxon>
    </lineage>
</organism>
<sequence length="94" mass="10041">MDFLETQQILTTLAFLAVMGLAWVAVQMNKGRIGSKIKQGRRLVVCEAAAIGAGERAVLIEADGQPMLAILPRKGQAQIVPLAARTPAQEETAQ</sequence>
<keyword evidence="1" id="KW-1133">Transmembrane helix</keyword>
<proteinExistence type="predicted"/>
<evidence type="ECO:0000313" key="3">
    <source>
        <dbReference type="Proteomes" id="UP000238392"/>
    </source>
</evidence>
<evidence type="ECO:0000256" key="1">
    <source>
        <dbReference type="SAM" id="Phobius"/>
    </source>
</evidence>
<dbReference type="AlphaFoldDB" id="A0A2T0WIC9"/>
<dbReference type="EMBL" id="PVTQ01000012">
    <property type="protein sequence ID" value="PRY86473.1"/>
    <property type="molecule type" value="Genomic_DNA"/>
</dbReference>
<reference evidence="2 3" key="1">
    <citation type="submission" date="2018-03" db="EMBL/GenBank/DDBJ databases">
        <title>Genomic Encyclopedia of Archaeal and Bacterial Type Strains, Phase II (KMG-II): from individual species to whole genera.</title>
        <authorList>
            <person name="Goeker M."/>
        </authorList>
    </citation>
    <scope>NUCLEOTIDE SEQUENCE [LARGE SCALE GENOMIC DNA]</scope>
    <source>
        <strain evidence="2 3">DSM 100212</strain>
    </source>
</reference>
<keyword evidence="3" id="KW-1185">Reference proteome</keyword>
<dbReference type="RefSeq" id="WP_106266746.1">
    <property type="nucleotide sequence ID" value="NZ_PVTQ01000012.1"/>
</dbReference>
<evidence type="ECO:0000313" key="2">
    <source>
        <dbReference type="EMBL" id="PRY86473.1"/>
    </source>
</evidence>